<dbReference type="EMBL" id="ABVL01000008">
    <property type="protein sequence ID" value="EDY19275.1"/>
    <property type="molecule type" value="Genomic_DNA"/>
</dbReference>
<keyword evidence="2" id="KW-1185">Reference proteome</keyword>
<gene>
    <name evidence="1" type="ORF">CfE428DRAFT_2960</name>
</gene>
<name>B4D235_9BACT</name>
<dbReference type="InParanoid" id="B4D235"/>
<dbReference type="STRING" id="497964.CfE428DRAFT_2960"/>
<dbReference type="AlphaFoldDB" id="B4D235"/>
<organism evidence="1 2">
    <name type="scientific">Chthoniobacter flavus Ellin428</name>
    <dbReference type="NCBI Taxonomy" id="497964"/>
    <lineage>
        <taxon>Bacteria</taxon>
        <taxon>Pseudomonadati</taxon>
        <taxon>Verrucomicrobiota</taxon>
        <taxon>Spartobacteria</taxon>
        <taxon>Chthoniobacterales</taxon>
        <taxon>Chthoniobacteraceae</taxon>
        <taxon>Chthoniobacter</taxon>
    </lineage>
</organism>
<protein>
    <submittedName>
        <fullName evidence="1">Uncharacterized protein</fullName>
    </submittedName>
</protein>
<dbReference type="Proteomes" id="UP000005824">
    <property type="component" value="Unassembled WGS sequence"/>
</dbReference>
<comment type="caution">
    <text evidence="1">The sequence shown here is derived from an EMBL/GenBank/DDBJ whole genome shotgun (WGS) entry which is preliminary data.</text>
</comment>
<dbReference type="PANTHER" id="PTHR30441">
    <property type="entry name" value="DUF748 DOMAIN-CONTAINING PROTEIN"/>
    <property type="match status" value="1"/>
</dbReference>
<dbReference type="eggNOG" id="COG2982">
    <property type="taxonomic scope" value="Bacteria"/>
</dbReference>
<dbReference type="RefSeq" id="WP_006980285.1">
    <property type="nucleotide sequence ID" value="NZ_ABVL01000008.1"/>
</dbReference>
<evidence type="ECO:0000313" key="2">
    <source>
        <dbReference type="Proteomes" id="UP000005824"/>
    </source>
</evidence>
<sequence length="772" mass="86034" precursor="true">MRRVLLTLFALFLIALSFGMWYASQRGFTSKWRGYVREEFHKRGVEVTLRRLTLDPLRGLVAKDVRVFDAHDKKRTLAVIDEMVLQVNFANLIRGKTFLDALDLHDANLSLPLDPQKPHGHKIEIARLNGRLFLPPQQLYLAYADAEVFGLHVSASGRLIHPQAFRLSSASRSAITPDLVSRIFEEISAIKYEAGPPVVSLTFSGDLAQPDQIFVDVALWAERIRRKRYLLNNLYIGASWRGGALDLKQFVATDAAGELRLNGLWERESNHAQLQLRSNIDVAALARACGNFPWLDDFVFYAPPAIDLRLDTTLGDKPEFLVSGRLAAKKFAYRSIVFDQAEAGFSWDGTQWSLRDAHVRRANEQEISGDALQVAGDFRARLDSTMDPRVFRPLLSDAQSETLRQLEFSHAPHITAEAYGASPSLDALKIDGRVELGAARFRGVPAESTKATLHYENRTLSIAPFTLKRSEGEGSGGLYFDFGREEIRFDKIRARVNPPEVAMWIDPDLVKQILPYRFVRQPPNLLIDGVVNTRNGKTTRLSILVDAPAGVDYTFLKKNLSFPKISGKLLFTDGRLKISDLSAALFGGTLSGGADISLNRARPNYSANVALANVDFTSVTKLYFDYDDSHGHLNGRYDFTGSGEDARNMEGRGELTVTEGNVFAIPFLGPFSGILNNIVPGLGRDVAHQANVDFTISSGVIATDNLNVQGKGFSMLGNGKLYFLDDKMDFDMRINAQGISGVLLFPMSKLFQYTADQKLSKPQWRMKIIPRL</sequence>
<evidence type="ECO:0000313" key="1">
    <source>
        <dbReference type="EMBL" id="EDY19275.1"/>
    </source>
</evidence>
<dbReference type="PANTHER" id="PTHR30441:SF8">
    <property type="entry name" value="DUF748 DOMAIN-CONTAINING PROTEIN"/>
    <property type="match status" value="1"/>
</dbReference>
<proteinExistence type="predicted"/>
<reference evidence="1 2" key="1">
    <citation type="journal article" date="2011" name="J. Bacteriol.">
        <title>Genome sequence of Chthoniobacter flavus Ellin428, an aerobic heterotrophic soil bacterium.</title>
        <authorList>
            <person name="Kant R."/>
            <person name="van Passel M.W."/>
            <person name="Palva A."/>
            <person name="Lucas S."/>
            <person name="Lapidus A."/>
            <person name="Glavina Del Rio T."/>
            <person name="Dalin E."/>
            <person name="Tice H."/>
            <person name="Bruce D."/>
            <person name="Goodwin L."/>
            <person name="Pitluck S."/>
            <person name="Larimer F.W."/>
            <person name="Land M.L."/>
            <person name="Hauser L."/>
            <person name="Sangwan P."/>
            <person name="de Vos W.M."/>
            <person name="Janssen P.H."/>
            <person name="Smidt H."/>
        </authorList>
    </citation>
    <scope>NUCLEOTIDE SEQUENCE [LARGE SCALE GENOMIC DNA]</scope>
    <source>
        <strain evidence="1 2">Ellin428</strain>
    </source>
</reference>
<dbReference type="GO" id="GO:0005886">
    <property type="term" value="C:plasma membrane"/>
    <property type="evidence" value="ECO:0007669"/>
    <property type="project" value="TreeGrafter"/>
</dbReference>
<dbReference type="InterPro" id="IPR052894">
    <property type="entry name" value="AsmA-related"/>
</dbReference>
<accession>B4D235</accession>
<dbReference type="GO" id="GO:0090313">
    <property type="term" value="P:regulation of protein targeting to membrane"/>
    <property type="evidence" value="ECO:0007669"/>
    <property type="project" value="TreeGrafter"/>
</dbReference>